<evidence type="ECO:0000256" key="3">
    <source>
        <dbReference type="ARBA" id="ARBA00022553"/>
    </source>
</evidence>
<reference evidence="7 8" key="1">
    <citation type="submission" date="2017-03" db="EMBL/GenBank/DDBJ databases">
        <title>Genome sequencing of Shewanella japonica KCTC 22435.</title>
        <authorList>
            <person name="Kim K.M."/>
        </authorList>
    </citation>
    <scope>NUCLEOTIDE SEQUENCE [LARGE SCALE GENOMIC DNA]</scope>
    <source>
        <strain evidence="7 8">KCTC 22435</strain>
    </source>
</reference>
<dbReference type="Gene3D" id="3.40.50.2300">
    <property type="match status" value="2"/>
</dbReference>
<dbReference type="PANTHER" id="PTHR43547:SF2">
    <property type="entry name" value="HYBRID SIGNAL TRANSDUCTION HISTIDINE KINASE C"/>
    <property type="match status" value="1"/>
</dbReference>
<dbReference type="SUPFAM" id="SSF47384">
    <property type="entry name" value="Homodimeric domain of signal transducing histidine kinase"/>
    <property type="match status" value="1"/>
</dbReference>
<evidence type="ECO:0000259" key="5">
    <source>
        <dbReference type="PROSITE" id="PS50109"/>
    </source>
</evidence>
<dbReference type="InterPro" id="IPR036890">
    <property type="entry name" value="HATPase_C_sf"/>
</dbReference>
<dbReference type="InterPro" id="IPR011006">
    <property type="entry name" value="CheY-like_superfamily"/>
</dbReference>
<organism evidence="7 8">
    <name type="scientific">Shewanella japonica</name>
    <dbReference type="NCBI Taxonomy" id="93973"/>
    <lineage>
        <taxon>Bacteria</taxon>
        <taxon>Pseudomonadati</taxon>
        <taxon>Pseudomonadota</taxon>
        <taxon>Gammaproteobacteria</taxon>
        <taxon>Alteromonadales</taxon>
        <taxon>Shewanellaceae</taxon>
        <taxon>Shewanella</taxon>
    </lineage>
</organism>
<name>A0ABM6JM57_9GAMM</name>
<dbReference type="InterPro" id="IPR003594">
    <property type="entry name" value="HATPase_dom"/>
</dbReference>
<dbReference type="RefSeq" id="WP_167692931.1">
    <property type="nucleotide sequence ID" value="NZ_CP020472.1"/>
</dbReference>
<evidence type="ECO:0000256" key="1">
    <source>
        <dbReference type="ARBA" id="ARBA00000085"/>
    </source>
</evidence>
<dbReference type="Proteomes" id="UP000191820">
    <property type="component" value="Chromosome"/>
</dbReference>
<dbReference type="Pfam" id="PF02518">
    <property type="entry name" value="HATPase_c"/>
    <property type="match status" value="1"/>
</dbReference>
<dbReference type="InterPro" id="IPR001789">
    <property type="entry name" value="Sig_transdc_resp-reg_receiver"/>
</dbReference>
<dbReference type="CDD" id="cd00082">
    <property type="entry name" value="HisKA"/>
    <property type="match status" value="1"/>
</dbReference>
<feature type="domain" description="Histidine kinase" evidence="5">
    <location>
        <begin position="293"/>
        <end position="499"/>
    </location>
</feature>
<accession>A0ABM6JM57</accession>
<dbReference type="SMART" id="SM00448">
    <property type="entry name" value="REC"/>
    <property type="match status" value="2"/>
</dbReference>
<dbReference type="Gene3D" id="3.30.565.10">
    <property type="entry name" value="Histidine kinase-like ATPase, C-terminal domain"/>
    <property type="match status" value="1"/>
</dbReference>
<comment type="catalytic activity">
    <reaction evidence="1">
        <text>ATP + protein L-histidine = ADP + protein N-phospho-L-histidine.</text>
        <dbReference type="EC" id="2.7.13.3"/>
    </reaction>
</comment>
<dbReference type="EMBL" id="CP020472">
    <property type="protein sequence ID" value="ARD23335.1"/>
    <property type="molecule type" value="Genomic_DNA"/>
</dbReference>
<dbReference type="InterPro" id="IPR036097">
    <property type="entry name" value="HisK_dim/P_sf"/>
</dbReference>
<dbReference type="Pfam" id="PF00072">
    <property type="entry name" value="Response_reg"/>
    <property type="match status" value="2"/>
</dbReference>
<protein>
    <recommendedName>
        <fullName evidence="2">histidine kinase</fullName>
        <ecNumber evidence="2">2.7.13.3</ecNumber>
    </recommendedName>
</protein>
<keyword evidence="3 4" id="KW-0597">Phosphoprotein</keyword>
<feature type="domain" description="Response regulatory" evidence="6">
    <location>
        <begin position="148"/>
        <end position="264"/>
    </location>
</feature>
<dbReference type="PROSITE" id="PS50110">
    <property type="entry name" value="RESPONSE_REGULATORY"/>
    <property type="match status" value="2"/>
</dbReference>
<keyword evidence="7" id="KW-0418">Kinase</keyword>
<dbReference type="GO" id="GO:0016301">
    <property type="term" value="F:kinase activity"/>
    <property type="evidence" value="ECO:0007669"/>
    <property type="project" value="UniProtKB-KW"/>
</dbReference>
<sequence>MSVIIVDDLPLMVSTLVSMFNDIGFKTVHKAYDGKDALLMLNKQKYDLIVADWNMPRLNGLDLLKAIRNNEGTRSIPFIMITGNVSQTDVITAIKCGVSEYLIKPFSKGMLRDRVSRAFRAPISSSRASSTQVNKMEDVQLAPPNKNSILLVDDESANLLLLNELLQDDYKLQSCKSGMKAIEICQKKNKPDLILLDIMMPEMDGLEVCKALKSQPETEHIPIIFVSALTQTADVVKGLALGAIDYVTKPITPEILKARVNTHMKLVTQHQSMSVQVDTLMDNIRLRDDIEHIFQHDLRNPLTTILAAVNKLEGNVSEFQEDISAIKSSAAVIQAMVEQQMIMHKLESNEYHIELTSIDARALVMKTVAALSHEIEEKSLSVDIEISSEDVFAGDSALSFNLFHNLIKNAVEAAPHESTISIECNPKEHHLVFIIKNKGEVAEEIRSSFFEKFVTFGKEKGTGLGTYSAKLSANVMQGKLLLNTETDNQTEIEITLKKL</sequence>
<dbReference type="PROSITE" id="PS50109">
    <property type="entry name" value="HIS_KIN"/>
    <property type="match status" value="1"/>
</dbReference>
<feature type="modified residue" description="4-aspartylphosphate" evidence="4">
    <location>
        <position position="197"/>
    </location>
</feature>
<dbReference type="PANTHER" id="PTHR43547">
    <property type="entry name" value="TWO-COMPONENT HISTIDINE KINASE"/>
    <property type="match status" value="1"/>
</dbReference>
<proteinExistence type="predicted"/>
<evidence type="ECO:0000256" key="2">
    <source>
        <dbReference type="ARBA" id="ARBA00012438"/>
    </source>
</evidence>
<dbReference type="InterPro" id="IPR003661">
    <property type="entry name" value="HisK_dim/P_dom"/>
</dbReference>
<dbReference type="SMART" id="SM00387">
    <property type="entry name" value="HATPase_c"/>
    <property type="match status" value="1"/>
</dbReference>
<evidence type="ECO:0000259" key="6">
    <source>
        <dbReference type="PROSITE" id="PS50110"/>
    </source>
</evidence>
<keyword evidence="8" id="KW-1185">Reference proteome</keyword>
<keyword evidence="7" id="KW-0808">Transferase</keyword>
<dbReference type="SUPFAM" id="SSF55874">
    <property type="entry name" value="ATPase domain of HSP90 chaperone/DNA topoisomerase II/histidine kinase"/>
    <property type="match status" value="1"/>
</dbReference>
<evidence type="ECO:0000313" key="8">
    <source>
        <dbReference type="Proteomes" id="UP000191820"/>
    </source>
</evidence>
<feature type="domain" description="Response regulatory" evidence="6">
    <location>
        <begin position="2"/>
        <end position="119"/>
    </location>
</feature>
<dbReference type="InterPro" id="IPR005467">
    <property type="entry name" value="His_kinase_dom"/>
</dbReference>
<feature type="modified residue" description="4-aspartylphosphate" evidence="4">
    <location>
        <position position="52"/>
    </location>
</feature>
<dbReference type="SUPFAM" id="SSF52172">
    <property type="entry name" value="CheY-like"/>
    <property type="match status" value="2"/>
</dbReference>
<dbReference type="Gene3D" id="1.10.287.130">
    <property type="match status" value="1"/>
</dbReference>
<evidence type="ECO:0000313" key="7">
    <source>
        <dbReference type="EMBL" id="ARD23335.1"/>
    </source>
</evidence>
<gene>
    <name evidence="7" type="ORF">SJ2017_3062</name>
</gene>
<evidence type="ECO:0000256" key="4">
    <source>
        <dbReference type="PROSITE-ProRule" id="PRU00169"/>
    </source>
</evidence>
<dbReference type="EC" id="2.7.13.3" evidence="2"/>